<organism evidence="1 2">
    <name type="scientific">Paenibacillus mesotrionivorans</name>
    <dbReference type="NCBI Taxonomy" id="3160968"/>
    <lineage>
        <taxon>Bacteria</taxon>
        <taxon>Bacillati</taxon>
        <taxon>Bacillota</taxon>
        <taxon>Bacilli</taxon>
        <taxon>Bacillales</taxon>
        <taxon>Paenibacillaceae</taxon>
        <taxon>Paenibacillus</taxon>
    </lineage>
</organism>
<reference evidence="1" key="1">
    <citation type="submission" date="2024-12" db="EMBL/GenBank/DDBJ databases">
        <authorList>
            <person name="Wu N."/>
        </authorList>
    </citation>
    <scope>NUCLEOTIDE SEQUENCE</scope>
    <source>
        <strain evidence="1">P15</strain>
    </source>
</reference>
<keyword evidence="2" id="KW-1185">Reference proteome</keyword>
<sequence length="295" mass="34059">MELSKLPDSLSFGKKPDTRPVQVEFDRRSMYYTMTANHFHSEYELYYLFTGERYYFIKDRNYTILAGDLVLIDSEEVHKTANRNDLIHERIVLYYQPAFFAALPAEERELLLSVFRRDYPVLRLNLQERLTVEGLLLSLLEELMEKPPGFSLRVEQIGAELLVLTARILLKKEAVAAEVPSPSQLKLTEIVRYINTHYNEPLDLEGLSARFFISKSHLSRTFKEFTGFGFSEYLTLTRIKEAQQMLRGSTQTITEISEAAGFDNFSHFGKTFKKASGMSPRQYRAIHQNGKTNGG</sequence>
<accession>A0ACC7NYV1</accession>
<dbReference type="EMBL" id="JBJURJ010000009">
    <property type="protein sequence ID" value="MFM9329572.1"/>
    <property type="molecule type" value="Genomic_DNA"/>
</dbReference>
<evidence type="ECO:0000313" key="1">
    <source>
        <dbReference type="EMBL" id="MFM9329572.1"/>
    </source>
</evidence>
<name>A0ACC7NYV1_9BACL</name>
<proteinExistence type="predicted"/>
<dbReference type="Proteomes" id="UP001631969">
    <property type="component" value="Unassembled WGS sequence"/>
</dbReference>
<evidence type="ECO:0000313" key="2">
    <source>
        <dbReference type="Proteomes" id="UP001631969"/>
    </source>
</evidence>
<gene>
    <name evidence="1" type="ORF">ACI1P1_14860</name>
</gene>
<protein>
    <submittedName>
        <fullName evidence="1">AraC family transcriptional regulator</fullName>
    </submittedName>
</protein>
<comment type="caution">
    <text evidence="1">The sequence shown here is derived from an EMBL/GenBank/DDBJ whole genome shotgun (WGS) entry which is preliminary data.</text>
</comment>